<proteinExistence type="predicted"/>
<accession>D4H2I6</accession>
<evidence type="ECO:0000313" key="1">
    <source>
        <dbReference type="EMBL" id="ADD67047.1"/>
    </source>
</evidence>
<dbReference type="InParanoid" id="D4H2I6"/>
<gene>
    <name evidence="1" type="ordered locus">Dacet_0244</name>
</gene>
<dbReference type="EMBL" id="CP001968">
    <property type="protein sequence ID" value="ADD67047.1"/>
    <property type="molecule type" value="Genomic_DNA"/>
</dbReference>
<sequence>MHDLINKISYFNDFFDNELKDTWVFYIHLIQTDTQEDNIENSRILFSYVIIASLYLESFRAVMLNFFIAYDIDIDLIKRGKWLPKDLNMNSKLWSGIVSCQKELSHIANNPLYFDAIKFFCDSDKSSLSRNIVSHDIISSLAKSKYITLQDIKNNTNHLIDSLISIHKISQIKRVKNKRKLYSHSTPKAVKRRLSQLEKAIIQA</sequence>
<dbReference type="AlphaFoldDB" id="D4H2I6"/>
<evidence type="ECO:0000313" key="2">
    <source>
        <dbReference type="Proteomes" id="UP000002012"/>
    </source>
</evidence>
<dbReference type="KEGG" id="dap:Dacet_0244"/>
<organism evidence="1 2">
    <name type="scientific">Denitrovibrio acetiphilus (strain DSM 12809 / NBRC 114555 / N2460)</name>
    <dbReference type="NCBI Taxonomy" id="522772"/>
    <lineage>
        <taxon>Bacteria</taxon>
        <taxon>Pseudomonadati</taxon>
        <taxon>Deferribacterota</taxon>
        <taxon>Deferribacteres</taxon>
        <taxon>Deferribacterales</taxon>
        <taxon>Geovibrionaceae</taxon>
        <taxon>Denitrovibrio</taxon>
    </lineage>
</organism>
<protein>
    <submittedName>
        <fullName evidence="1">Uncharacterized protein</fullName>
    </submittedName>
</protein>
<dbReference type="STRING" id="522772.Dacet_0244"/>
<reference evidence="1 2" key="1">
    <citation type="journal article" date="2010" name="Stand. Genomic Sci.">
        <title>Complete genome sequence of Denitrovibrio acetiphilus type strain (N2460).</title>
        <authorList>
            <person name="Kiss H."/>
            <person name="Lang E."/>
            <person name="Lapidus A."/>
            <person name="Copeland A."/>
            <person name="Nolan M."/>
            <person name="Glavina Del Rio T."/>
            <person name="Chen F."/>
            <person name="Lucas S."/>
            <person name="Tice H."/>
            <person name="Cheng J.F."/>
            <person name="Han C."/>
            <person name="Goodwin L."/>
            <person name="Pitluck S."/>
            <person name="Liolios K."/>
            <person name="Pati A."/>
            <person name="Ivanova N."/>
            <person name="Mavromatis K."/>
            <person name="Chen A."/>
            <person name="Palaniappan K."/>
            <person name="Land M."/>
            <person name="Hauser L."/>
            <person name="Chang Y.J."/>
            <person name="Jeffries C.D."/>
            <person name="Detter J.C."/>
            <person name="Brettin T."/>
            <person name="Spring S."/>
            <person name="Rohde M."/>
            <person name="Goker M."/>
            <person name="Woyke T."/>
            <person name="Bristow J."/>
            <person name="Eisen J.A."/>
            <person name="Markowitz V."/>
            <person name="Hugenholtz P."/>
            <person name="Kyrpides N.C."/>
            <person name="Klenk H.P."/>
        </authorList>
    </citation>
    <scope>NUCLEOTIDE SEQUENCE [LARGE SCALE GENOMIC DNA]</scope>
    <source>
        <strain evidence="2">DSM 12809 / NBRC 114555 / N2460</strain>
    </source>
</reference>
<dbReference type="RefSeq" id="WP_013009592.1">
    <property type="nucleotide sequence ID" value="NC_013943.1"/>
</dbReference>
<dbReference type="Proteomes" id="UP000002012">
    <property type="component" value="Chromosome"/>
</dbReference>
<name>D4H2I6_DENA2</name>
<dbReference type="PaxDb" id="522772-Dacet_0244"/>
<keyword evidence="2" id="KW-1185">Reference proteome</keyword>
<dbReference type="HOGENOM" id="CLU_1341443_0_0_0"/>